<accession>A0AC35TQK5</accession>
<sequence length="657" mass="74427">MRKLLCLTACVAVFCSLSFADDGNKQVITSLEAKWHHTSFIGEASEFIAQENNASYFQYLDLIVAASEASTVDLSTPEKEYDSAIKMAAQTISDNRLDLLKLALSLRVASPAIELFQQLGKSRENRNKCLTFVDINGEIVCNQNELNERAESISKNVETFSVDHIYVHKSANTELPIVALYGRIGDKDFATFYNACKKIAKKDKFQFAIRYFDGRENKDDTPVALSGYGVELSIKNTEYKAIDDTNQKKEDVDEESPANQDIHGLNFNILRKKHEHLRKELNQLKVHFAESEELTPLKQWEVQDIALQAGQRVVNEPNAEAAINTLIDLSQNFPVRARSIVQTTIDKAYKAEVEANQERLKEEFGISAGDNAMFINGINIEADSLDIYQLLDTLKAEDKLAGDFFEMGFRKEYLGLLFSSDTSEDKSSFAIDVREAFPEYINNLDKDPEYKRMGNSIKLLLQPYYPNMIRPIARNLYTLVLVVNPEHVNHRVLLKIAHSFYSHQIPIRIGIVWDVSNEETENGMNNAAVAFVNFYNYAKSEKTPAQALNLCNKMFDLFMEDFTVQNIHNFFKKYFKDVEISEVFGQDSDYNQGRATGRSWLKKSGLGESPKVMLNGVVFEETSLSADKIEEALSNEITKQTPTFQKAVMEGKLSDKG</sequence>
<name>A0AC35TQK5_9BILA</name>
<protein>
    <submittedName>
        <fullName evidence="2">UDP-glucose:glycoprotein glucosyltransferase</fullName>
    </submittedName>
</protein>
<evidence type="ECO:0000313" key="1">
    <source>
        <dbReference type="Proteomes" id="UP000095286"/>
    </source>
</evidence>
<dbReference type="Proteomes" id="UP000095286">
    <property type="component" value="Unplaced"/>
</dbReference>
<organism evidence="1 2">
    <name type="scientific">Rhabditophanes sp. KR3021</name>
    <dbReference type="NCBI Taxonomy" id="114890"/>
    <lineage>
        <taxon>Eukaryota</taxon>
        <taxon>Metazoa</taxon>
        <taxon>Ecdysozoa</taxon>
        <taxon>Nematoda</taxon>
        <taxon>Chromadorea</taxon>
        <taxon>Rhabditida</taxon>
        <taxon>Tylenchina</taxon>
        <taxon>Panagrolaimomorpha</taxon>
        <taxon>Strongyloidoidea</taxon>
        <taxon>Alloionematidae</taxon>
        <taxon>Rhabditophanes</taxon>
    </lineage>
</organism>
<reference evidence="2" key="1">
    <citation type="submission" date="2016-11" db="UniProtKB">
        <authorList>
            <consortium name="WormBaseParasite"/>
        </authorList>
    </citation>
    <scope>IDENTIFICATION</scope>
    <source>
        <strain evidence="2">KR3021</strain>
    </source>
</reference>
<dbReference type="WBParaSite" id="RSKR_0000300200.1">
    <property type="protein sequence ID" value="RSKR_0000300200.1"/>
    <property type="gene ID" value="RSKR_0000300200"/>
</dbReference>
<evidence type="ECO:0000313" key="2">
    <source>
        <dbReference type="WBParaSite" id="RSKR_0000300200.1"/>
    </source>
</evidence>
<proteinExistence type="predicted"/>